<dbReference type="Gene3D" id="3.30.70.360">
    <property type="match status" value="1"/>
</dbReference>
<dbReference type="PIRSF" id="PIRSF001235">
    <property type="entry name" value="Amidase_carbamoylase"/>
    <property type="match status" value="1"/>
</dbReference>
<gene>
    <name evidence="5" type="ORF">IAD16_03355</name>
</gene>
<feature type="binding site" evidence="3">
    <location>
        <position position="92"/>
    </location>
    <ligand>
        <name>Zn(2+)</name>
        <dbReference type="ChEBI" id="CHEBI:29105"/>
        <label>2</label>
    </ligand>
</feature>
<dbReference type="PANTHER" id="PTHR32494">
    <property type="entry name" value="ALLANTOATE DEIMINASE-RELATED"/>
    <property type="match status" value="1"/>
</dbReference>
<comment type="caution">
    <text evidence="5">The sequence shown here is derived from an EMBL/GenBank/DDBJ whole genome shotgun (WGS) entry which is preliminary data.</text>
</comment>
<evidence type="ECO:0000256" key="4">
    <source>
        <dbReference type="PIRSR" id="PIRSR001235-2"/>
    </source>
</evidence>
<evidence type="ECO:0000256" key="1">
    <source>
        <dbReference type="ARBA" id="ARBA00006153"/>
    </source>
</evidence>
<keyword evidence="3" id="KW-0862">Zinc</keyword>
<dbReference type="NCBIfam" id="TIGR01879">
    <property type="entry name" value="hydantase"/>
    <property type="match status" value="1"/>
</dbReference>
<feature type="binding site" evidence="4">
    <location>
        <position position="271"/>
    </location>
    <ligand>
        <name>allantoate</name>
        <dbReference type="ChEBI" id="CHEBI:17536"/>
    </ligand>
</feature>
<reference evidence="5" key="2">
    <citation type="journal article" date="2021" name="PeerJ">
        <title>Extensive microbial diversity within the chicken gut microbiome revealed by metagenomics and culture.</title>
        <authorList>
            <person name="Gilroy R."/>
            <person name="Ravi A."/>
            <person name="Getino M."/>
            <person name="Pursley I."/>
            <person name="Horton D.L."/>
            <person name="Alikhan N.F."/>
            <person name="Baker D."/>
            <person name="Gharbi K."/>
            <person name="Hall N."/>
            <person name="Watson M."/>
            <person name="Adriaenssens E.M."/>
            <person name="Foster-Nyarko E."/>
            <person name="Jarju S."/>
            <person name="Secka A."/>
            <person name="Antonio M."/>
            <person name="Oren A."/>
            <person name="Chaudhuri R.R."/>
            <person name="La Ragione R."/>
            <person name="Hildebrand F."/>
            <person name="Pallen M.J."/>
        </authorList>
    </citation>
    <scope>NUCLEOTIDE SEQUENCE</scope>
    <source>
        <strain evidence="5">11300</strain>
    </source>
</reference>
<feature type="binding site" evidence="3">
    <location>
        <position position="92"/>
    </location>
    <ligand>
        <name>Zn(2+)</name>
        <dbReference type="ChEBI" id="CHEBI:29105"/>
        <label>1</label>
    </ligand>
</feature>
<dbReference type="PANTHER" id="PTHR32494:SF5">
    <property type="entry name" value="ALLANTOATE AMIDOHYDROLASE"/>
    <property type="match status" value="1"/>
</dbReference>
<feature type="binding site" evidence="4">
    <location>
        <position position="210"/>
    </location>
    <ligand>
        <name>allantoate</name>
        <dbReference type="ChEBI" id="CHEBI:17536"/>
    </ligand>
</feature>
<dbReference type="AlphaFoldDB" id="A0A9D1I3P7"/>
<evidence type="ECO:0000313" key="6">
    <source>
        <dbReference type="Proteomes" id="UP000824091"/>
    </source>
</evidence>
<dbReference type="GO" id="GO:0016813">
    <property type="term" value="F:hydrolase activity, acting on carbon-nitrogen (but not peptide) bonds, in linear amidines"/>
    <property type="evidence" value="ECO:0007669"/>
    <property type="project" value="InterPro"/>
</dbReference>
<organism evidence="5 6">
    <name type="scientific">Candidatus Fimisoma avicola</name>
    <dbReference type="NCBI Taxonomy" id="2840826"/>
    <lineage>
        <taxon>Bacteria</taxon>
        <taxon>Bacillati</taxon>
        <taxon>Bacillota</taxon>
        <taxon>Clostridia</taxon>
        <taxon>Eubacteriales</taxon>
        <taxon>Candidatus Fimisoma</taxon>
    </lineage>
</organism>
<name>A0A9D1I3P7_9FIRM</name>
<dbReference type="InterPro" id="IPR036264">
    <property type="entry name" value="Bact_exopeptidase_dim_dom"/>
</dbReference>
<feature type="binding site" evidence="3">
    <location>
        <position position="378"/>
    </location>
    <ligand>
        <name>Zn(2+)</name>
        <dbReference type="ChEBI" id="CHEBI:29105"/>
        <label>2</label>
    </ligand>
</feature>
<comment type="similarity">
    <text evidence="1">Belongs to the peptidase M20 family.</text>
</comment>
<dbReference type="Proteomes" id="UP000824091">
    <property type="component" value="Unassembled WGS sequence"/>
</dbReference>
<keyword evidence="3" id="KW-0479">Metal-binding</keyword>
<dbReference type="EMBL" id="DVMO01000052">
    <property type="protein sequence ID" value="HIU27407.1"/>
    <property type="molecule type" value="Genomic_DNA"/>
</dbReference>
<evidence type="ECO:0000256" key="3">
    <source>
        <dbReference type="PIRSR" id="PIRSR001235-1"/>
    </source>
</evidence>
<protein>
    <submittedName>
        <fullName evidence="5">M20 family metallo-hydrolase</fullName>
    </submittedName>
</protein>
<dbReference type="SUPFAM" id="SSF53187">
    <property type="entry name" value="Zn-dependent exopeptidases"/>
    <property type="match status" value="1"/>
</dbReference>
<dbReference type="InterPro" id="IPR002933">
    <property type="entry name" value="Peptidase_M20"/>
</dbReference>
<evidence type="ECO:0000256" key="2">
    <source>
        <dbReference type="ARBA" id="ARBA00022801"/>
    </source>
</evidence>
<feature type="binding site" evidence="3">
    <location>
        <position position="185"/>
    </location>
    <ligand>
        <name>Zn(2+)</name>
        <dbReference type="ChEBI" id="CHEBI:29105"/>
        <label>1</label>
    </ligand>
</feature>
<reference evidence="5" key="1">
    <citation type="submission" date="2020-10" db="EMBL/GenBank/DDBJ databases">
        <authorList>
            <person name="Gilroy R."/>
        </authorList>
    </citation>
    <scope>NUCLEOTIDE SEQUENCE</scope>
    <source>
        <strain evidence="5">11300</strain>
    </source>
</reference>
<proteinExistence type="inferred from homology"/>
<feature type="binding site" evidence="3">
    <location>
        <position position="81"/>
    </location>
    <ligand>
        <name>Zn(2+)</name>
        <dbReference type="ChEBI" id="CHEBI:29105"/>
        <label>1</label>
    </ligand>
</feature>
<evidence type="ECO:0000313" key="5">
    <source>
        <dbReference type="EMBL" id="HIU27407.1"/>
    </source>
</evidence>
<sequence length="404" mass="44481">MVNINFADSLRTLFEDVACIGALPGGGVTRLGYTGDEDKMHGFFREEARKRGFHVWEDEAGNSYASNCSKEAEGYILIGSHLDSVVEGGEYDGAVGVFSGLLILEALREAGYTQPVRVVAFRCEESSNFKICTIGSGLITGSIEKERLKGAVAIDGRPLEEHMAERGFTLNVPRIKGIRQYIEIHIEQGRVLEDAGKNVGVVTAIAAPHRYLLTLEGLSEHSGATPMKLRRDALCGAAEMILEVERIGREESFRHSVATVGAIENHPNVMNSVPGFVKMQIDMRGIHDENICRMEKMLKEKLAEICSKRALRYDLKKTDEKKPVILDRQMIDDLAEAAGREGISWMKLPSGAGHDAMSFASICPTGMIFIPCRDGISHNIREHTEYGQIATGIRTVLSYILHSS</sequence>
<feature type="binding site" evidence="4">
    <location>
        <position position="284"/>
    </location>
    <ligand>
        <name>allantoate</name>
        <dbReference type="ChEBI" id="CHEBI:17536"/>
    </ligand>
</feature>
<dbReference type="GO" id="GO:0046872">
    <property type="term" value="F:metal ion binding"/>
    <property type="evidence" value="ECO:0007669"/>
    <property type="project" value="UniProtKB-KW"/>
</dbReference>
<accession>A0A9D1I3P7</accession>
<dbReference type="Gene3D" id="3.40.630.10">
    <property type="entry name" value="Zn peptidases"/>
    <property type="match status" value="1"/>
</dbReference>
<keyword evidence="2" id="KW-0378">Hydrolase</keyword>
<dbReference type="InterPro" id="IPR010158">
    <property type="entry name" value="Amidase_Cbmase"/>
</dbReference>
<dbReference type="CDD" id="cd03884">
    <property type="entry name" value="M20_bAS"/>
    <property type="match status" value="1"/>
</dbReference>
<dbReference type="SUPFAM" id="SSF55031">
    <property type="entry name" value="Bacterial exopeptidase dimerisation domain"/>
    <property type="match status" value="1"/>
</dbReference>
<feature type="binding site" evidence="3">
    <location>
        <position position="125"/>
    </location>
    <ligand>
        <name>Zn(2+)</name>
        <dbReference type="ChEBI" id="CHEBI:29105"/>
        <label>2</label>
    </ligand>
</feature>
<comment type="cofactor">
    <cofactor evidence="3">
        <name>Zn(2+)</name>
        <dbReference type="ChEBI" id="CHEBI:29105"/>
    </cofactor>
    <text evidence="3">Binds 2 Zn(2+) ions per subunit.</text>
</comment>
<dbReference type="Pfam" id="PF01546">
    <property type="entry name" value="Peptidase_M20"/>
    <property type="match status" value="1"/>
</dbReference>